<evidence type="ECO:0000256" key="1">
    <source>
        <dbReference type="ARBA" id="ARBA00004251"/>
    </source>
</evidence>
<proteinExistence type="predicted"/>
<name>A0A3B3XDJ3_9TELE</name>
<dbReference type="GO" id="GO:0031295">
    <property type="term" value="P:T cell costimulation"/>
    <property type="evidence" value="ECO:0007669"/>
    <property type="project" value="TreeGrafter"/>
</dbReference>
<evidence type="ECO:0000256" key="5">
    <source>
        <dbReference type="ARBA" id="ARBA00022989"/>
    </source>
</evidence>
<evidence type="ECO:0000313" key="12">
    <source>
        <dbReference type="Ensembl" id="ENSPMEP00000013117.1"/>
    </source>
</evidence>
<dbReference type="InterPro" id="IPR013783">
    <property type="entry name" value="Ig-like_fold"/>
</dbReference>
<dbReference type="PANTHER" id="PTHR25466:SF14">
    <property type="entry name" value="BUTYROPHILIN SUBFAMILY 2 MEMBER A2-LIKE-RELATED"/>
    <property type="match status" value="1"/>
</dbReference>
<dbReference type="Pfam" id="PF07686">
    <property type="entry name" value="V-set"/>
    <property type="match status" value="1"/>
</dbReference>
<dbReference type="GO" id="GO:0071222">
    <property type="term" value="P:cellular response to lipopolysaccharide"/>
    <property type="evidence" value="ECO:0007669"/>
    <property type="project" value="TreeGrafter"/>
</dbReference>
<dbReference type="SUPFAM" id="SSF48726">
    <property type="entry name" value="Immunoglobulin"/>
    <property type="match status" value="1"/>
</dbReference>
<dbReference type="InterPro" id="IPR036179">
    <property type="entry name" value="Ig-like_dom_sf"/>
</dbReference>
<evidence type="ECO:0000259" key="11">
    <source>
        <dbReference type="PROSITE" id="PS50835"/>
    </source>
</evidence>
<dbReference type="GO" id="GO:0042102">
    <property type="term" value="P:positive regulation of T cell proliferation"/>
    <property type="evidence" value="ECO:0007669"/>
    <property type="project" value="TreeGrafter"/>
</dbReference>
<keyword evidence="10" id="KW-0393">Immunoglobulin domain</keyword>
<dbReference type="Gene3D" id="2.60.40.10">
    <property type="entry name" value="Immunoglobulins"/>
    <property type="match status" value="1"/>
</dbReference>
<dbReference type="GO" id="GO:0009897">
    <property type="term" value="C:external side of plasma membrane"/>
    <property type="evidence" value="ECO:0007669"/>
    <property type="project" value="TreeGrafter"/>
</dbReference>
<evidence type="ECO:0000256" key="3">
    <source>
        <dbReference type="ARBA" id="ARBA00022692"/>
    </source>
</evidence>
<comment type="subcellular location">
    <subcellularLocation>
        <location evidence="1">Cell membrane</location>
        <topology evidence="1">Single-pass type I membrane protein</topology>
    </subcellularLocation>
</comment>
<evidence type="ECO:0000256" key="7">
    <source>
        <dbReference type="ARBA" id="ARBA00023157"/>
    </source>
</evidence>
<keyword evidence="3" id="KW-0812">Transmembrane</keyword>
<dbReference type="Proteomes" id="UP000261480">
    <property type="component" value="Unplaced"/>
</dbReference>
<keyword evidence="6" id="KW-0472">Membrane</keyword>
<keyword evidence="2" id="KW-1003">Cell membrane</keyword>
<evidence type="ECO:0000256" key="2">
    <source>
        <dbReference type="ARBA" id="ARBA00022475"/>
    </source>
</evidence>
<evidence type="ECO:0000313" key="13">
    <source>
        <dbReference type="Proteomes" id="UP000261480"/>
    </source>
</evidence>
<dbReference type="Ensembl" id="ENSPMET00000032089.1">
    <property type="protein sequence ID" value="ENSPMEP00000013117.1"/>
    <property type="gene ID" value="ENSPMEG00000015372.1"/>
</dbReference>
<keyword evidence="7" id="KW-1015">Disulfide bond</keyword>
<organism evidence="12 13">
    <name type="scientific">Poecilia mexicana</name>
    <dbReference type="NCBI Taxonomy" id="48701"/>
    <lineage>
        <taxon>Eukaryota</taxon>
        <taxon>Metazoa</taxon>
        <taxon>Chordata</taxon>
        <taxon>Craniata</taxon>
        <taxon>Vertebrata</taxon>
        <taxon>Euteleostomi</taxon>
        <taxon>Actinopterygii</taxon>
        <taxon>Neopterygii</taxon>
        <taxon>Teleostei</taxon>
        <taxon>Neoteleostei</taxon>
        <taxon>Acanthomorphata</taxon>
        <taxon>Ovalentaria</taxon>
        <taxon>Atherinomorphae</taxon>
        <taxon>Cyprinodontiformes</taxon>
        <taxon>Poeciliidae</taxon>
        <taxon>Poeciliinae</taxon>
        <taxon>Poecilia</taxon>
    </lineage>
</organism>
<dbReference type="PROSITE" id="PS50835">
    <property type="entry name" value="IG_LIKE"/>
    <property type="match status" value="1"/>
</dbReference>
<evidence type="ECO:0000256" key="6">
    <source>
        <dbReference type="ARBA" id="ARBA00023136"/>
    </source>
</evidence>
<accession>A0A3B3XDJ3</accession>
<dbReference type="InterPro" id="IPR003599">
    <property type="entry name" value="Ig_sub"/>
</dbReference>
<dbReference type="GO" id="GO:0006955">
    <property type="term" value="P:immune response"/>
    <property type="evidence" value="ECO:0007669"/>
    <property type="project" value="TreeGrafter"/>
</dbReference>
<evidence type="ECO:0000256" key="10">
    <source>
        <dbReference type="ARBA" id="ARBA00023319"/>
    </source>
</evidence>
<dbReference type="InterPro" id="IPR051713">
    <property type="entry name" value="T-cell_Activation_Regulation"/>
</dbReference>
<sequence length="231" mass="26273">MKWSLSINCLKYGKLQVKIGSHKFLEMLEGQSVLLFCEFPTDDMDRPTVEWSRSDLSPSTVHVYQNGSDQPGEQNQIYRTRTRMDEDPLKTGDLSLTLTRPTDGDTGEYRCIVLREAIPVRVKCFHLNVKAGTVQVQSEDIGARISSAELIPLLAHCGLWSLWVGRLSLNILTNFLSSKCLGQTVENSMCFSFQRQNSSNNSRNVQRKFVSLTINVNFRTELYHAGSWYKV</sequence>
<evidence type="ECO:0000256" key="4">
    <source>
        <dbReference type="ARBA" id="ARBA00022729"/>
    </source>
</evidence>
<keyword evidence="9" id="KW-0325">Glycoprotein</keyword>
<dbReference type="PANTHER" id="PTHR25466">
    <property type="entry name" value="T-LYMPHOCYTE ACTIVATION ANTIGEN"/>
    <property type="match status" value="1"/>
</dbReference>
<evidence type="ECO:0000256" key="9">
    <source>
        <dbReference type="ARBA" id="ARBA00023180"/>
    </source>
</evidence>
<protein>
    <recommendedName>
        <fullName evidence="11">Ig-like domain-containing protein</fullName>
    </recommendedName>
</protein>
<reference evidence="12" key="2">
    <citation type="submission" date="2025-09" db="UniProtKB">
        <authorList>
            <consortium name="Ensembl"/>
        </authorList>
    </citation>
    <scope>IDENTIFICATION</scope>
</reference>
<dbReference type="GO" id="GO:0042130">
    <property type="term" value="P:negative regulation of T cell proliferation"/>
    <property type="evidence" value="ECO:0007669"/>
    <property type="project" value="TreeGrafter"/>
</dbReference>
<dbReference type="GO" id="GO:0007166">
    <property type="term" value="P:cell surface receptor signaling pathway"/>
    <property type="evidence" value="ECO:0007669"/>
    <property type="project" value="TreeGrafter"/>
</dbReference>
<dbReference type="InterPro" id="IPR007110">
    <property type="entry name" value="Ig-like_dom"/>
</dbReference>
<dbReference type="STRING" id="48701.ENSPMEP00000013117"/>
<reference evidence="12" key="1">
    <citation type="submission" date="2025-08" db="UniProtKB">
        <authorList>
            <consortium name="Ensembl"/>
        </authorList>
    </citation>
    <scope>IDENTIFICATION</scope>
</reference>
<dbReference type="SMART" id="SM00409">
    <property type="entry name" value="IG"/>
    <property type="match status" value="1"/>
</dbReference>
<feature type="domain" description="Ig-like" evidence="11">
    <location>
        <begin position="29"/>
        <end position="113"/>
    </location>
</feature>
<dbReference type="InterPro" id="IPR013106">
    <property type="entry name" value="Ig_V-set"/>
</dbReference>
<evidence type="ECO:0000256" key="8">
    <source>
        <dbReference type="ARBA" id="ARBA00023170"/>
    </source>
</evidence>
<dbReference type="AlphaFoldDB" id="A0A3B3XDJ3"/>
<keyword evidence="13" id="KW-1185">Reference proteome</keyword>
<keyword evidence="5" id="KW-1133">Transmembrane helix</keyword>
<keyword evidence="4" id="KW-0732">Signal</keyword>
<keyword evidence="8" id="KW-0675">Receptor</keyword>